<dbReference type="AlphaFoldDB" id="A0A850H2G0"/>
<name>A0A850H2G0_9SPHN</name>
<feature type="chain" id="PRO_5032399769" evidence="2">
    <location>
        <begin position="21"/>
        <end position="123"/>
    </location>
</feature>
<feature type="region of interest" description="Disordered" evidence="1">
    <location>
        <begin position="22"/>
        <end position="42"/>
    </location>
</feature>
<dbReference type="Proteomes" id="UP000561438">
    <property type="component" value="Unassembled WGS sequence"/>
</dbReference>
<accession>A0A850H2G0</accession>
<gene>
    <name evidence="3" type="ORF">HUV48_07000</name>
</gene>
<dbReference type="EMBL" id="JABWGV010000002">
    <property type="protein sequence ID" value="NVD44767.1"/>
    <property type="molecule type" value="Genomic_DNA"/>
</dbReference>
<keyword evidence="4" id="KW-1185">Reference proteome</keyword>
<keyword evidence="2" id="KW-0732">Signal</keyword>
<evidence type="ECO:0000256" key="1">
    <source>
        <dbReference type="SAM" id="MobiDB-lite"/>
    </source>
</evidence>
<reference evidence="3 4" key="1">
    <citation type="submission" date="2020-06" db="EMBL/GenBank/DDBJ databases">
        <title>Altererythrobacter sp. HHU K3-1.</title>
        <authorList>
            <person name="Zhang D."/>
            <person name="Xue H."/>
        </authorList>
    </citation>
    <scope>NUCLEOTIDE SEQUENCE [LARGE SCALE GENOMIC DNA]</scope>
    <source>
        <strain evidence="3 4">HHU K3-1</strain>
    </source>
</reference>
<protein>
    <submittedName>
        <fullName evidence="3">Uncharacterized protein</fullName>
    </submittedName>
</protein>
<organism evidence="3 4">
    <name type="scientific">Qipengyuania atrilutea</name>
    <dbReference type="NCBI Taxonomy" id="2744473"/>
    <lineage>
        <taxon>Bacteria</taxon>
        <taxon>Pseudomonadati</taxon>
        <taxon>Pseudomonadota</taxon>
        <taxon>Alphaproteobacteria</taxon>
        <taxon>Sphingomonadales</taxon>
        <taxon>Erythrobacteraceae</taxon>
        <taxon>Qipengyuania</taxon>
    </lineage>
</organism>
<evidence type="ECO:0000313" key="4">
    <source>
        <dbReference type="Proteomes" id="UP000561438"/>
    </source>
</evidence>
<sequence>MKNAFAFALPLAISATAVSAQESSPEIIVSAPAPESLDEKQEKEWRKLNREARKLSERRAKLIKELRDDRHDVAEAQDSLEDARDKLKDERKDMDRTVRRLADVDERAQRLVRQRQSLRIAGN</sequence>
<feature type="signal peptide" evidence="2">
    <location>
        <begin position="1"/>
        <end position="20"/>
    </location>
</feature>
<evidence type="ECO:0000313" key="3">
    <source>
        <dbReference type="EMBL" id="NVD44767.1"/>
    </source>
</evidence>
<evidence type="ECO:0000256" key="2">
    <source>
        <dbReference type="SAM" id="SignalP"/>
    </source>
</evidence>
<proteinExistence type="predicted"/>
<comment type="caution">
    <text evidence="3">The sequence shown here is derived from an EMBL/GenBank/DDBJ whole genome shotgun (WGS) entry which is preliminary data.</text>
</comment>
<dbReference type="RefSeq" id="WP_176267066.1">
    <property type="nucleotide sequence ID" value="NZ_JABWGV010000002.1"/>
</dbReference>